<comment type="similarity">
    <text evidence="1 2">Belongs to the polypeptide deformylase family.</text>
</comment>
<sequence length="171" mass="19138">MTVRKCLPWPHQCLRSVADPVVEITEETRQIWQDMIDTMEAMPGVGLGANQIGVLQRLAVVDGSTERGKAVRMANPEILHKSIELREHEEASPNLPGVSATIKRPRAVTVRFMDETGAVVERDFVGIEATSVQHQIDHLNGKMYFDHLSKMKRDMLVKKSKKFAKPSCGCC</sequence>
<dbReference type="HAMAP" id="MF_00163">
    <property type="entry name" value="Pep_deformylase"/>
    <property type="match status" value="1"/>
</dbReference>
<reference evidence="3 4" key="1">
    <citation type="submission" date="2016-10" db="EMBL/GenBank/DDBJ databases">
        <authorList>
            <person name="de Groot N.N."/>
        </authorList>
    </citation>
    <scope>NUCLEOTIDE SEQUENCE [LARGE SCALE GENOMIC DNA]</scope>
    <source>
        <strain evidence="3 4">U95</strain>
    </source>
</reference>
<protein>
    <recommendedName>
        <fullName evidence="2">Peptide deformylase-like</fullName>
    </recommendedName>
    <alternativeName>
        <fullName evidence="2">Polypeptide deformylase-like</fullName>
    </alternativeName>
</protein>
<dbReference type="PIRSF" id="PIRSF004749">
    <property type="entry name" value="Pep_def"/>
    <property type="match status" value="1"/>
</dbReference>
<proteinExistence type="inferred from homology"/>
<dbReference type="PANTHER" id="PTHR10458">
    <property type="entry name" value="PEPTIDE DEFORMYLASE"/>
    <property type="match status" value="1"/>
</dbReference>
<comment type="caution">
    <text evidence="2">Lacks conserved residue(s) required for the propagation of feature annotation.</text>
</comment>
<dbReference type="AlphaFoldDB" id="A0A1G5R903"/>
<dbReference type="Pfam" id="PF01327">
    <property type="entry name" value="Pep_deformylase"/>
    <property type="match status" value="1"/>
</dbReference>
<keyword evidence="4" id="KW-1185">Reference proteome</keyword>
<dbReference type="SUPFAM" id="SSF56420">
    <property type="entry name" value="Peptide deformylase"/>
    <property type="match status" value="1"/>
</dbReference>
<evidence type="ECO:0000313" key="3">
    <source>
        <dbReference type="EMBL" id="SCZ70348.1"/>
    </source>
</evidence>
<dbReference type="GO" id="GO:0042586">
    <property type="term" value="F:peptide deformylase activity"/>
    <property type="evidence" value="ECO:0007669"/>
    <property type="project" value="InterPro"/>
</dbReference>
<dbReference type="CDD" id="cd00487">
    <property type="entry name" value="Pep_deformylase"/>
    <property type="match status" value="1"/>
</dbReference>
<dbReference type="Proteomes" id="UP000198767">
    <property type="component" value="Unassembled WGS sequence"/>
</dbReference>
<dbReference type="OrthoDB" id="9804313at2"/>
<evidence type="ECO:0000256" key="1">
    <source>
        <dbReference type="ARBA" id="ARBA00010759"/>
    </source>
</evidence>
<organism evidence="3 4">
    <name type="scientific">Epibacterium ulvae</name>
    <dbReference type="NCBI Taxonomy" id="1156985"/>
    <lineage>
        <taxon>Bacteria</taxon>
        <taxon>Pseudomonadati</taxon>
        <taxon>Pseudomonadota</taxon>
        <taxon>Alphaproteobacteria</taxon>
        <taxon>Rhodobacterales</taxon>
        <taxon>Roseobacteraceae</taxon>
        <taxon>Epibacterium</taxon>
    </lineage>
</organism>
<dbReference type="InterPro" id="IPR036821">
    <property type="entry name" value="Peptide_deformylase_sf"/>
</dbReference>
<dbReference type="PANTHER" id="PTHR10458:SF22">
    <property type="entry name" value="PEPTIDE DEFORMYLASE"/>
    <property type="match status" value="1"/>
</dbReference>
<evidence type="ECO:0000256" key="2">
    <source>
        <dbReference type="HAMAP-Rule" id="MF_00163"/>
    </source>
</evidence>
<dbReference type="PRINTS" id="PR01576">
    <property type="entry name" value="PDEFORMYLASE"/>
</dbReference>
<accession>A0A1G5R903</accession>
<name>A0A1G5R903_9RHOB</name>
<dbReference type="InterPro" id="IPR023635">
    <property type="entry name" value="Peptide_deformylase"/>
</dbReference>
<dbReference type="NCBIfam" id="TIGR00079">
    <property type="entry name" value="pept_deformyl"/>
    <property type="match status" value="1"/>
</dbReference>
<gene>
    <name evidence="3" type="ORF">SAMN04488118_110108</name>
</gene>
<dbReference type="STRING" id="1156985.SAMN04488118_110108"/>
<evidence type="ECO:0000313" key="4">
    <source>
        <dbReference type="Proteomes" id="UP000198767"/>
    </source>
</evidence>
<dbReference type="Gene3D" id="3.90.45.10">
    <property type="entry name" value="Peptide deformylase"/>
    <property type="match status" value="1"/>
</dbReference>
<dbReference type="RefSeq" id="WP_090220321.1">
    <property type="nucleotide sequence ID" value="NZ_FMWG01000010.1"/>
</dbReference>
<dbReference type="EMBL" id="FMWG01000010">
    <property type="protein sequence ID" value="SCZ70348.1"/>
    <property type="molecule type" value="Genomic_DNA"/>
</dbReference>